<dbReference type="Proteomes" id="UP000572635">
    <property type="component" value="Unassembled WGS sequence"/>
</dbReference>
<protein>
    <submittedName>
        <fullName evidence="1">Uncharacterized protein</fullName>
    </submittedName>
</protein>
<name>A0A7W8QMV3_9ACTN</name>
<dbReference type="EMBL" id="JACHDB010000001">
    <property type="protein sequence ID" value="MBB5432366.1"/>
    <property type="molecule type" value="Genomic_DNA"/>
</dbReference>
<accession>A0A7W8QMV3</accession>
<comment type="caution">
    <text evidence="1">The sequence shown here is derived from an EMBL/GenBank/DDBJ whole genome shotgun (WGS) entry which is preliminary data.</text>
</comment>
<keyword evidence="2" id="KW-1185">Reference proteome</keyword>
<dbReference type="AlphaFoldDB" id="A0A7W8QMV3"/>
<proteinExistence type="predicted"/>
<sequence>MTALNTADRTRAALASRHGAAFLTDLAWELTVAARVSRTEEDASCETTCHRLAGYLEAQHQLIGVLRTRVADDGSVEAGEGFLDGIREIAEGYDIAGGVRHAILRSLDRFDGS</sequence>
<organism evidence="1 2">
    <name type="scientific">Nocardiopsis composta</name>
    <dbReference type="NCBI Taxonomy" id="157465"/>
    <lineage>
        <taxon>Bacteria</taxon>
        <taxon>Bacillati</taxon>
        <taxon>Actinomycetota</taxon>
        <taxon>Actinomycetes</taxon>
        <taxon>Streptosporangiales</taxon>
        <taxon>Nocardiopsidaceae</taxon>
        <taxon>Nocardiopsis</taxon>
    </lineage>
</organism>
<reference evidence="1 2" key="1">
    <citation type="submission" date="2020-08" db="EMBL/GenBank/DDBJ databases">
        <title>Sequencing the genomes of 1000 actinobacteria strains.</title>
        <authorList>
            <person name="Klenk H.-P."/>
        </authorList>
    </citation>
    <scope>NUCLEOTIDE SEQUENCE [LARGE SCALE GENOMIC DNA]</scope>
    <source>
        <strain evidence="1 2">DSM 44551</strain>
    </source>
</reference>
<dbReference type="RefSeq" id="WP_184391942.1">
    <property type="nucleotide sequence ID" value="NZ_BAAAJD010000042.1"/>
</dbReference>
<evidence type="ECO:0000313" key="2">
    <source>
        <dbReference type="Proteomes" id="UP000572635"/>
    </source>
</evidence>
<evidence type="ECO:0000313" key="1">
    <source>
        <dbReference type="EMBL" id="MBB5432366.1"/>
    </source>
</evidence>
<gene>
    <name evidence="1" type="ORF">HDA36_002450</name>
</gene>